<dbReference type="InterPro" id="IPR036279">
    <property type="entry name" value="5-3_exonuclease_C_sf"/>
</dbReference>
<name>A0AAE1GBA9_PETCI</name>
<dbReference type="EMBL" id="JAWQEG010000481">
    <property type="protein sequence ID" value="KAK3889515.1"/>
    <property type="molecule type" value="Genomic_DNA"/>
</dbReference>
<dbReference type="PANTHER" id="PTHR46704">
    <property type="entry name" value="CXC DOMAIN-CONTAINING PROTEIN-RELATED"/>
    <property type="match status" value="1"/>
</dbReference>
<reference evidence="2" key="1">
    <citation type="submission" date="2023-10" db="EMBL/GenBank/DDBJ databases">
        <title>Genome assemblies of two species of porcelain crab, Petrolisthes cinctipes and Petrolisthes manimaculis (Anomura: Porcellanidae).</title>
        <authorList>
            <person name="Angst P."/>
        </authorList>
    </citation>
    <scope>NUCLEOTIDE SEQUENCE</scope>
    <source>
        <strain evidence="2">PB745_01</strain>
        <tissue evidence="2">Gill</tissue>
    </source>
</reference>
<proteinExistence type="predicted"/>
<dbReference type="AlphaFoldDB" id="A0AAE1GBA9"/>
<dbReference type="Proteomes" id="UP001286313">
    <property type="component" value="Unassembled WGS sequence"/>
</dbReference>
<evidence type="ECO:0000313" key="2">
    <source>
        <dbReference type="EMBL" id="KAK3889515.1"/>
    </source>
</evidence>
<comment type="caution">
    <text evidence="2">The sequence shown here is derived from an EMBL/GenBank/DDBJ whole genome shotgun (WGS) entry which is preliminary data.</text>
</comment>
<evidence type="ECO:0000313" key="3">
    <source>
        <dbReference type="Proteomes" id="UP001286313"/>
    </source>
</evidence>
<sequence>MCRVHLIFDRYAPNSTKGASRSNRAGTNASHKHSLTLHTPLPAQNVVLTVTYNKVQLITLITKYFVDHVEDNTNELITAEHPIPISITNGQVRTQTNLRNTHEEADVIIVNQLVYLAARGASNITVVSDDTDVFVLLLYFYCKEKLTCEVFMQSPIVSRRTVDIKATATKHSNIAEFLPGVHALSGCDTTSFLYGIGKATALKVLNSSKTLKLLGKQDVPMEDVVTEATLFMATCYVSRCCKNMSDTP</sequence>
<organism evidence="2 3">
    <name type="scientific">Petrolisthes cinctipes</name>
    <name type="common">Flat porcelain crab</name>
    <dbReference type="NCBI Taxonomy" id="88211"/>
    <lineage>
        <taxon>Eukaryota</taxon>
        <taxon>Metazoa</taxon>
        <taxon>Ecdysozoa</taxon>
        <taxon>Arthropoda</taxon>
        <taxon>Crustacea</taxon>
        <taxon>Multicrustacea</taxon>
        <taxon>Malacostraca</taxon>
        <taxon>Eumalacostraca</taxon>
        <taxon>Eucarida</taxon>
        <taxon>Decapoda</taxon>
        <taxon>Pleocyemata</taxon>
        <taxon>Anomura</taxon>
        <taxon>Galatheoidea</taxon>
        <taxon>Porcellanidae</taxon>
        <taxon>Petrolisthes</taxon>
    </lineage>
</organism>
<dbReference type="PANTHER" id="PTHR46704:SF1">
    <property type="entry name" value="TELOMERE LENGTH REGULATION PROTEIN TEL2 HOMOLOG"/>
    <property type="match status" value="1"/>
</dbReference>
<feature type="region of interest" description="Disordered" evidence="1">
    <location>
        <begin position="15"/>
        <end position="34"/>
    </location>
</feature>
<feature type="compositionally biased region" description="Polar residues" evidence="1">
    <location>
        <begin position="15"/>
        <end position="29"/>
    </location>
</feature>
<protein>
    <submittedName>
        <fullName evidence="2">Uncharacterized protein</fullName>
    </submittedName>
</protein>
<gene>
    <name evidence="2" type="ORF">Pcinc_006487</name>
</gene>
<accession>A0AAE1GBA9</accession>
<keyword evidence="3" id="KW-1185">Reference proteome</keyword>
<evidence type="ECO:0000256" key="1">
    <source>
        <dbReference type="SAM" id="MobiDB-lite"/>
    </source>
</evidence>
<dbReference type="SUPFAM" id="SSF47807">
    <property type="entry name" value="5' to 3' exonuclease, C-terminal subdomain"/>
    <property type="match status" value="1"/>
</dbReference>